<comment type="pathway">
    <text evidence="3">Energy metabolism; oxidative phosphorylation.</text>
</comment>
<dbReference type="GO" id="GO:0005886">
    <property type="term" value="C:plasma membrane"/>
    <property type="evidence" value="ECO:0007669"/>
    <property type="project" value="UniProtKB-SubCell"/>
</dbReference>
<feature type="transmembrane region" description="Helical" evidence="20">
    <location>
        <begin position="199"/>
        <end position="223"/>
    </location>
</feature>
<dbReference type="Gene3D" id="1.20.210.10">
    <property type="entry name" value="Cytochrome c oxidase-like, subunit I domain"/>
    <property type="match status" value="1"/>
</dbReference>
<evidence type="ECO:0000256" key="18">
    <source>
        <dbReference type="PIRSR" id="PIRSR604677-50"/>
    </source>
</evidence>
<feature type="binding site" evidence="18">
    <location>
        <position position="255"/>
    </location>
    <ligand>
        <name>Cu cation</name>
        <dbReference type="ChEBI" id="CHEBI:23378"/>
        <label>B</label>
    </ligand>
</feature>
<feature type="transmembrane region" description="Helical" evidence="20">
    <location>
        <begin position="347"/>
        <end position="367"/>
    </location>
</feature>
<dbReference type="InterPro" id="IPR023616">
    <property type="entry name" value="Cyt_c_oxase-like_su1_dom"/>
</dbReference>
<dbReference type="EMBL" id="WBUI01000005">
    <property type="protein sequence ID" value="KAB2933490.1"/>
    <property type="molecule type" value="Genomic_DNA"/>
</dbReference>
<dbReference type="InterPro" id="IPR004677">
    <property type="entry name" value="Cyt_c_oxidase_cbb3_su1"/>
</dbReference>
<dbReference type="GO" id="GO:0046872">
    <property type="term" value="F:metal ion binding"/>
    <property type="evidence" value="ECO:0007669"/>
    <property type="project" value="UniProtKB-KW"/>
</dbReference>
<evidence type="ECO:0000256" key="14">
    <source>
        <dbReference type="ARBA" id="ARBA00023004"/>
    </source>
</evidence>
<dbReference type="GO" id="GO:0015990">
    <property type="term" value="P:electron transport coupled proton transport"/>
    <property type="evidence" value="ECO:0007669"/>
    <property type="project" value="TreeGrafter"/>
</dbReference>
<comment type="similarity">
    <text evidence="19">Belongs to the heme-copper respiratory oxidase family.</text>
</comment>
<feature type="binding site" description="axial binding residue" evidence="18">
    <location>
        <position position="342"/>
    </location>
    <ligand>
        <name>heme b</name>
        <dbReference type="ChEBI" id="CHEBI:60344"/>
        <label>2; high-spin</label>
    </ligand>
    <ligandPart>
        <name>Fe</name>
        <dbReference type="ChEBI" id="CHEBI:18248"/>
    </ligandPart>
</feature>
<feature type="transmembrane region" description="Helical" evidence="20">
    <location>
        <begin position="90"/>
        <end position="113"/>
    </location>
</feature>
<dbReference type="Proteomes" id="UP000460298">
    <property type="component" value="Unassembled WGS sequence"/>
</dbReference>
<evidence type="ECO:0000256" key="17">
    <source>
        <dbReference type="ARBA" id="ARBA00047816"/>
    </source>
</evidence>
<evidence type="ECO:0000259" key="21">
    <source>
        <dbReference type="PROSITE" id="PS50855"/>
    </source>
</evidence>
<keyword evidence="14 18" id="KW-0408">Iron</keyword>
<evidence type="ECO:0000256" key="15">
    <source>
        <dbReference type="ARBA" id="ARBA00023008"/>
    </source>
</evidence>
<keyword evidence="13 20" id="KW-1133">Transmembrane helix</keyword>
<comment type="catalytic activity">
    <reaction evidence="17">
        <text>4 Fe(II)-[cytochrome c] + O2 + 8 H(+)(in) = 4 Fe(III)-[cytochrome c] + 2 H2O + 4 H(+)(out)</text>
        <dbReference type="Rhea" id="RHEA:11436"/>
        <dbReference type="Rhea" id="RHEA-COMP:10350"/>
        <dbReference type="Rhea" id="RHEA-COMP:14399"/>
        <dbReference type="ChEBI" id="CHEBI:15377"/>
        <dbReference type="ChEBI" id="CHEBI:15378"/>
        <dbReference type="ChEBI" id="CHEBI:15379"/>
        <dbReference type="ChEBI" id="CHEBI:29033"/>
        <dbReference type="ChEBI" id="CHEBI:29034"/>
        <dbReference type="EC" id="7.1.1.9"/>
    </reaction>
</comment>
<feature type="transmembrane region" description="Helical" evidence="20">
    <location>
        <begin position="379"/>
        <end position="397"/>
    </location>
</feature>
<dbReference type="InterPro" id="IPR023615">
    <property type="entry name" value="Cyt_c_Oxase_su1_BS"/>
</dbReference>
<name>A0A833LZ09_9LEPT</name>
<evidence type="ECO:0000313" key="23">
    <source>
        <dbReference type="Proteomes" id="UP000460298"/>
    </source>
</evidence>
<evidence type="ECO:0000256" key="2">
    <source>
        <dbReference type="ARBA" id="ARBA00004651"/>
    </source>
</evidence>
<evidence type="ECO:0000256" key="10">
    <source>
        <dbReference type="ARBA" id="ARBA00022723"/>
    </source>
</evidence>
<dbReference type="PANTHER" id="PTHR10422:SF29">
    <property type="entry name" value="CYTOCHROME C OXIDASE SUBUNIT 1 HOMOLOG, BACTEROID"/>
    <property type="match status" value="1"/>
</dbReference>
<feature type="transmembrane region" description="Helical" evidence="20">
    <location>
        <begin position="433"/>
        <end position="454"/>
    </location>
</feature>
<reference evidence="22 23" key="1">
    <citation type="submission" date="2019-10" db="EMBL/GenBank/DDBJ databases">
        <title>Extracellular Electron Transfer in a Candidatus Methanoperedens spp. Enrichment Culture.</title>
        <authorList>
            <person name="Berger S."/>
            <person name="Rangel Shaw D."/>
            <person name="Berben T."/>
            <person name="In 'T Zandt M."/>
            <person name="Frank J."/>
            <person name="Reimann J."/>
            <person name="Jetten M.S.M."/>
            <person name="Welte C.U."/>
        </authorList>
    </citation>
    <scope>NUCLEOTIDE SEQUENCE [LARGE SCALE GENOMIC DNA]</scope>
    <source>
        <strain evidence="22">SB12</strain>
    </source>
</reference>
<dbReference type="SUPFAM" id="SSF81442">
    <property type="entry name" value="Cytochrome c oxidase subunit I-like"/>
    <property type="match status" value="1"/>
</dbReference>
<dbReference type="GO" id="GO:0004129">
    <property type="term" value="F:cytochrome-c oxidase activity"/>
    <property type="evidence" value="ECO:0007669"/>
    <property type="project" value="UniProtKB-EC"/>
</dbReference>
<keyword evidence="7 18" id="KW-0349">Heme</keyword>
<keyword evidence="5 19" id="KW-0813">Transport</keyword>
<dbReference type="AlphaFoldDB" id="A0A833LZ09"/>
<dbReference type="PANTHER" id="PTHR10422">
    <property type="entry name" value="CYTOCHROME C OXIDASE SUBUNIT 1"/>
    <property type="match status" value="1"/>
</dbReference>
<evidence type="ECO:0000256" key="20">
    <source>
        <dbReference type="SAM" id="Phobius"/>
    </source>
</evidence>
<dbReference type="GO" id="GO:0009060">
    <property type="term" value="P:aerobic respiration"/>
    <property type="evidence" value="ECO:0007669"/>
    <property type="project" value="InterPro"/>
</dbReference>
<feature type="transmembrane region" description="Helical" evidence="20">
    <location>
        <begin position="271"/>
        <end position="291"/>
    </location>
</feature>
<dbReference type="GO" id="GO:0022904">
    <property type="term" value="P:respiratory electron transport chain"/>
    <property type="evidence" value="ECO:0007669"/>
    <property type="project" value="TreeGrafter"/>
</dbReference>
<organism evidence="22 23">
    <name type="scientific">Leptonema illini</name>
    <dbReference type="NCBI Taxonomy" id="183"/>
    <lineage>
        <taxon>Bacteria</taxon>
        <taxon>Pseudomonadati</taxon>
        <taxon>Spirochaetota</taxon>
        <taxon>Spirochaetia</taxon>
        <taxon>Leptospirales</taxon>
        <taxon>Leptospiraceae</taxon>
        <taxon>Leptonema</taxon>
    </lineage>
</organism>
<proteinExistence type="inferred from homology"/>
<dbReference type="NCBIfam" id="TIGR00780">
    <property type="entry name" value="ccoN"/>
    <property type="match status" value="1"/>
</dbReference>
<feature type="domain" description="Cytochrome oxidase subunit I profile" evidence="21">
    <location>
        <begin position="15"/>
        <end position="476"/>
    </location>
</feature>
<dbReference type="EC" id="7.1.1.9" evidence="4"/>
<dbReference type="InterPro" id="IPR000883">
    <property type="entry name" value="Cyt_C_Oxase_1"/>
</dbReference>
<keyword evidence="22" id="KW-0560">Oxidoreductase</keyword>
<feature type="binding site" description="axial binding residue" evidence="18">
    <location>
        <position position="57"/>
    </location>
    <ligand>
        <name>heme b</name>
        <dbReference type="ChEBI" id="CHEBI:60344"/>
        <label>1; low-spin</label>
    </ligand>
    <ligandPart>
        <name>Fe</name>
        <dbReference type="ChEBI" id="CHEBI:18248"/>
    </ligandPart>
</feature>
<evidence type="ECO:0000256" key="3">
    <source>
        <dbReference type="ARBA" id="ARBA00004673"/>
    </source>
</evidence>
<comment type="cofactor">
    <cofactor evidence="1">
        <name>heme b</name>
        <dbReference type="ChEBI" id="CHEBI:60344"/>
    </cofactor>
</comment>
<feature type="transmembrane region" description="Helical" evidence="20">
    <location>
        <begin position="59"/>
        <end position="78"/>
    </location>
</feature>
<feature type="binding site" description="axial binding residue" evidence="18">
    <location>
        <position position="344"/>
    </location>
    <ligand>
        <name>heme b</name>
        <dbReference type="ChEBI" id="CHEBI:60344"/>
        <label>1; low-spin</label>
    </ligand>
    <ligandPart>
        <name>Fe</name>
        <dbReference type="ChEBI" id="CHEBI:18248"/>
    </ligandPart>
</feature>
<accession>A0A833LZ09</accession>
<feature type="binding site" evidence="18">
    <location>
        <position position="204"/>
    </location>
    <ligand>
        <name>Cu cation</name>
        <dbReference type="ChEBI" id="CHEBI:23378"/>
        <label>B</label>
    </ligand>
</feature>
<dbReference type="GO" id="GO:0016491">
    <property type="term" value="F:oxidoreductase activity"/>
    <property type="evidence" value="ECO:0007669"/>
    <property type="project" value="UniProtKB-KW"/>
</dbReference>
<gene>
    <name evidence="22" type="primary">ccoN</name>
    <name evidence="22" type="ORF">F9K24_06480</name>
</gene>
<comment type="cofactor">
    <cofactor evidence="18">
        <name>heme</name>
        <dbReference type="ChEBI" id="CHEBI:30413"/>
    </cofactor>
    <text evidence="18">Binds 2 heme groups per subunit, denoted as high- and low-spin.</text>
</comment>
<keyword evidence="10 18" id="KW-0479">Metal-binding</keyword>
<evidence type="ECO:0000256" key="9">
    <source>
        <dbReference type="ARBA" id="ARBA00022692"/>
    </source>
</evidence>
<protein>
    <recommendedName>
        <fullName evidence="4">cytochrome-c oxidase</fullName>
        <ecNumber evidence="4">7.1.1.9</ecNumber>
    </recommendedName>
</protein>
<feature type="transmembrane region" description="Helical" evidence="20">
    <location>
        <begin position="125"/>
        <end position="144"/>
    </location>
</feature>
<evidence type="ECO:0000256" key="11">
    <source>
        <dbReference type="ARBA" id="ARBA00022967"/>
    </source>
</evidence>
<evidence type="ECO:0000256" key="7">
    <source>
        <dbReference type="ARBA" id="ARBA00022617"/>
    </source>
</evidence>
<feature type="transmembrane region" description="Helical" evidence="20">
    <location>
        <begin position="235"/>
        <end position="251"/>
    </location>
</feature>
<keyword evidence="8 19" id="KW-0679">Respiratory chain</keyword>
<comment type="caution">
    <text evidence="22">The sequence shown here is derived from an EMBL/GenBank/DDBJ whole genome shotgun (WGS) entry which is preliminary data.</text>
</comment>
<dbReference type="PROSITE" id="PS50855">
    <property type="entry name" value="COX1"/>
    <property type="match status" value="1"/>
</dbReference>
<dbReference type="InterPro" id="IPR036927">
    <property type="entry name" value="Cyt_c_oxase-like_su1_sf"/>
</dbReference>
<evidence type="ECO:0000256" key="8">
    <source>
        <dbReference type="ARBA" id="ARBA00022660"/>
    </source>
</evidence>
<evidence type="ECO:0000256" key="4">
    <source>
        <dbReference type="ARBA" id="ARBA00012949"/>
    </source>
</evidence>
<dbReference type="PROSITE" id="PS00077">
    <property type="entry name" value="COX1_CUB"/>
    <property type="match status" value="1"/>
</dbReference>
<evidence type="ECO:0000256" key="19">
    <source>
        <dbReference type="RuleBase" id="RU000370"/>
    </source>
</evidence>
<sequence>MQNRIDYDNQIVRWWVISALVWAGASLLIGVIIAFQMVYPELNLGPWLTFGRLRPVHTNGIIFGFTGSMIFASMYYSFPRLLKTPMWSKALSRAHFWMFIVTIVGAVLTLLAGFTQSKEYAELEWPLDLLVAVWWLTMATNFFMTIKNRQEKHMYVAIWFFIATIVTITVLYVVNNISIPSGLFKSYSVYSGATDASIQWWYGHNAVAFFLTTPILGMMYYYLPKHTKLPIFSHRISIIHFWSLIFIYIWAGPHHLLYSPIPNWAQSLGMLFSIMLIAPSWGGMLNGFLTLTQSKEKLRTDATLKFILVGITFYGMSTFEGPMMSIRSVNVISHNTDWTIGHVHGGALGWVGGICFAALYYLVPRLWNAKLYSEKLAEVHFWTATIGILLYVVSMWVSGVAEGLMWRAIDPTTGGLMYPDWIEIVQQLAPYRLIRAIGGLSFLTGFFVMVYNLIMTIRNAGEGFVPVDLREGAEAA</sequence>
<keyword evidence="16 20" id="KW-0472">Membrane</keyword>
<feature type="binding site" evidence="18">
    <location>
        <position position="254"/>
    </location>
    <ligand>
        <name>Cu cation</name>
        <dbReference type="ChEBI" id="CHEBI:23378"/>
        <label>B</label>
    </ligand>
</feature>
<keyword evidence="9 19" id="KW-0812">Transmembrane</keyword>
<comment type="cofactor">
    <cofactor evidence="18">
        <name>Cu(2+)</name>
        <dbReference type="ChEBI" id="CHEBI:29036"/>
    </cofactor>
    <text evidence="18">Binds 1 copper ion per subunit, denoted as copper B.</text>
</comment>
<evidence type="ECO:0000256" key="12">
    <source>
        <dbReference type="ARBA" id="ARBA00022982"/>
    </source>
</evidence>
<keyword evidence="12 19" id="KW-0249">Electron transport</keyword>
<feature type="transmembrane region" description="Helical" evidence="20">
    <location>
        <begin position="303"/>
        <end position="319"/>
    </location>
</feature>
<dbReference type="GO" id="GO:0020037">
    <property type="term" value="F:heme binding"/>
    <property type="evidence" value="ECO:0007669"/>
    <property type="project" value="InterPro"/>
</dbReference>
<dbReference type="Pfam" id="PF00115">
    <property type="entry name" value="COX1"/>
    <property type="match status" value="1"/>
</dbReference>
<evidence type="ECO:0000256" key="5">
    <source>
        <dbReference type="ARBA" id="ARBA00022448"/>
    </source>
</evidence>
<feature type="transmembrane region" description="Helical" evidence="20">
    <location>
        <begin position="156"/>
        <end position="179"/>
    </location>
</feature>
<evidence type="ECO:0000256" key="16">
    <source>
        <dbReference type="ARBA" id="ARBA00023136"/>
    </source>
</evidence>
<comment type="subcellular location">
    <subcellularLocation>
        <location evidence="2">Cell membrane</location>
        <topology evidence="2">Multi-pass membrane protein</topology>
    </subcellularLocation>
</comment>
<evidence type="ECO:0000256" key="6">
    <source>
        <dbReference type="ARBA" id="ARBA00022475"/>
    </source>
</evidence>
<evidence type="ECO:0000256" key="13">
    <source>
        <dbReference type="ARBA" id="ARBA00022989"/>
    </source>
</evidence>
<keyword evidence="15" id="KW-0186">Copper</keyword>
<feature type="transmembrane region" description="Helical" evidence="20">
    <location>
        <begin position="12"/>
        <end position="39"/>
    </location>
</feature>
<evidence type="ECO:0000256" key="1">
    <source>
        <dbReference type="ARBA" id="ARBA00001970"/>
    </source>
</evidence>
<keyword evidence="6" id="KW-1003">Cell membrane</keyword>
<evidence type="ECO:0000313" key="22">
    <source>
        <dbReference type="EMBL" id="KAB2933490.1"/>
    </source>
</evidence>
<keyword evidence="11" id="KW-1278">Translocase</keyword>